<evidence type="ECO:0000313" key="1">
    <source>
        <dbReference type="EMBL" id="SNR49541.1"/>
    </source>
</evidence>
<dbReference type="InterPro" id="IPR029052">
    <property type="entry name" value="Metallo-depent_PP-like"/>
</dbReference>
<name>A0A238WT33_9FLAO</name>
<evidence type="ECO:0008006" key="3">
    <source>
        <dbReference type="Google" id="ProtNLM"/>
    </source>
</evidence>
<dbReference type="AlphaFoldDB" id="A0A238WT33"/>
<dbReference type="RefSeq" id="WP_089370695.1">
    <property type="nucleotide sequence ID" value="NZ_BMEP01000003.1"/>
</dbReference>
<dbReference type="EMBL" id="FZNY01000001">
    <property type="protein sequence ID" value="SNR49541.1"/>
    <property type="molecule type" value="Genomic_DNA"/>
</dbReference>
<evidence type="ECO:0000313" key="2">
    <source>
        <dbReference type="Proteomes" id="UP000198379"/>
    </source>
</evidence>
<proteinExistence type="predicted"/>
<dbReference type="Proteomes" id="UP000198379">
    <property type="component" value="Unassembled WGS sequence"/>
</dbReference>
<dbReference type="SUPFAM" id="SSF56300">
    <property type="entry name" value="Metallo-dependent phosphatases"/>
    <property type="match status" value="1"/>
</dbReference>
<gene>
    <name evidence="1" type="ORF">SAMN06265376_1011443</name>
</gene>
<organism evidence="1 2">
    <name type="scientific">Dokdonia pacifica</name>
    <dbReference type="NCBI Taxonomy" id="1627892"/>
    <lineage>
        <taxon>Bacteria</taxon>
        <taxon>Pseudomonadati</taxon>
        <taxon>Bacteroidota</taxon>
        <taxon>Flavobacteriia</taxon>
        <taxon>Flavobacteriales</taxon>
        <taxon>Flavobacteriaceae</taxon>
        <taxon>Dokdonia</taxon>
    </lineage>
</organism>
<reference evidence="1 2" key="1">
    <citation type="submission" date="2017-06" db="EMBL/GenBank/DDBJ databases">
        <authorList>
            <person name="Kim H.J."/>
            <person name="Triplett B.A."/>
        </authorList>
    </citation>
    <scope>NUCLEOTIDE SEQUENCE [LARGE SCALE GENOMIC DNA]</scope>
    <source>
        <strain evidence="1 2">DSM 25597</strain>
    </source>
</reference>
<protein>
    <recommendedName>
        <fullName evidence="3">Haemolysin activator HlyB C-terminal domain-containing protein</fullName>
    </recommendedName>
</protein>
<dbReference type="Gene3D" id="3.60.21.10">
    <property type="match status" value="1"/>
</dbReference>
<sequence>MINSKNHIYKAFFVLILCITSYTYGQEKEISVYITGNTNTTEGINTLRTIVEDASENSKLLLLGNTTPENGFDDTAISVVDDQLNIVSSLKKNVIFTSGHNEWEFNGYKGVKAFEKYIQKNSDAKFYPDKGCPIKKTNLTDNAILITIDSQWYLEDWDKQTYLNEDCDIKNRNDFFLEFESILKKAQAKTKIIAIHHPMLSLSKTGFFARTGGFSQEDFQHTQYRSLRNRLLTIAQENDKIVFVSGSDKNLQYINDFGVPQIISGASGDTQNVKKVIKNSGDFASSEKGYARLDIHTDGSLSVHFKNENSVLFTTTLFENTQQTSSISFEPKNTYPETKKAAVYASEETEKSKLYKGLWGKRYREFYSKEVEAPVAFIDTLLGGLTPVRRGGGHQSKSLRLEDKDGKQYVMRALRKSATKFLQATAFKETYVEEELEGSFADRFVLDFYTAAHPYTATTIGDLADAAKVYHTNPNLYYIPKQEALGEYNDEYGDELYLLEERVESGHKDAKSFGYPEDIVSTADVLQEIHKNGKSAVDESSYIRARLFDMLIGDWDRHEDQWRWAVFKEDGKKTYKPIPRDRDQAFSVFDGSIFGFLRVAVPALRMMQSFDDELKSPRWFSFEPYPLDESFINKSDWAAWEKEAKYIQDNVTDEIIAKAFENLPEEMKGETIEEIKSKLKGRRGNLLTIAKSYFDYVNKHAVLIGTQKSDVFNIKRLPNGQTHVAIMRKDNGLFERTFNASETKEIWIYGLEGKDTFNVTGEGDHLIKIKVIGGKKNDTYDFKNTKKIKIYDYKNKENTIVNKRSKKWLVDDYEINNYDYKKRKENVNQLLPIIGANPDDGLRIGFTNTFTTHGLQSNPFTSKHIITASYYSGNSGYDVSYSGEFANIFHNWNFGVEFKYNSPNFAQNFFGFGNDTEYDRNEVELDFNRVRIRQLRGAISLIRRGDNGGYFEIKPHIESFEVANTADRFIATDDLAGINALTFENQTYAGAEVSYGFKNKDNAAFPTYGLDTEITAGYKTNIDGGNSDNKFGYVESHFAFDYKISKSGNLVFATKIGGEAILGDNFEFFHGATLGGNHSLRGFRNERFIGKYAFYQNTDLRLKLGKFKSSFIPLNYGITGGFDYGRVWEGNEAAAIIDESSTINTSAGGSFWISGLDTFTANVGYYGSNDGGRIVFVLGFAF</sequence>
<accession>A0A238WT33</accession>
<dbReference type="OrthoDB" id="333971at2"/>
<keyword evidence="2" id="KW-1185">Reference proteome</keyword>